<dbReference type="Proteomes" id="UP000230002">
    <property type="component" value="Unassembled WGS sequence"/>
</dbReference>
<evidence type="ECO:0000256" key="1">
    <source>
        <dbReference type="SAM" id="MobiDB-lite"/>
    </source>
</evidence>
<name>A0A2G8SPA0_9APHY</name>
<proteinExistence type="predicted"/>
<keyword evidence="3" id="KW-1185">Reference proteome</keyword>
<feature type="compositionally biased region" description="Polar residues" evidence="1">
    <location>
        <begin position="11"/>
        <end position="22"/>
    </location>
</feature>
<feature type="compositionally biased region" description="Low complexity" evidence="1">
    <location>
        <begin position="445"/>
        <end position="464"/>
    </location>
</feature>
<sequence length="751" mass="78319">MVSGVNPANLAKTQQMRGTTAENPIVVEDEPTLAQQPSIGKRPARLGPSDASQLPRPTSEQILGTLLQQKNIFPIVISLLRLLIPSAPSLASVSPNYPVYPCPYAATTAFQTPFTSTPSTQSRSQSPQHVPDSRQSPSFSAPPLKRRKLNSVPAGAGDWDVPYPFQDGHGPENYRTNWERERGKRLLADLVQLVQGAAQKAATKAWYQQAQQRIFWQASGRGGSGNWYGQSGMMKYYRPATFSYGLERPHAQHHVSQMYPQTFITQNSGSPPPVAASIAIRPPDATPAPVSSHPVPDLSSVVFDQLVESLLAAQQQQQQQQQPFPSADNTTAISDPRMDLDSSSQALFDNWLEILTAFPPGDPNDASGSGAGGPPTPATSTLANTAASDLSSPLDGHAFPPIPDAMIDPALLDLAPSALMGSAPRSVPQPVASTSTQVSAQHPGNSTNANESSPTTSSPTSTATKGQPPVHTPSLVGSPSVTATSLTDPGDAGPPTPSWDWTFADLGDAESAKLLDEWVGMNLDVAMASWGADGAAAVSVLETTPPATVASSAPPPPPDGDAAGQTEELVVQQVEAVPHFGSLPGPVASEMARPATGPGADPPLLGDPPRPASGTALASGPSFSPAPPSAVPSFAFTPSQQFPPHPPALLPEAAQDVLFRPVQAPANPSARAKGKAKAIPGTGNGVASLRLGKQDRRAVVESARAMRQGLAAEIERAKVALWETTLEQGVLVGLGRELEKGKGKESDSGSG</sequence>
<protein>
    <submittedName>
        <fullName evidence="2">Uncharacterized protein</fullName>
    </submittedName>
</protein>
<dbReference type="OrthoDB" id="3264780at2759"/>
<dbReference type="EMBL" id="AYKW01000003">
    <property type="protein sequence ID" value="PIL35596.1"/>
    <property type="molecule type" value="Genomic_DNA"/>
</dbReference>
<gene>
    <name evidence="2" type="ORF">GSI_02324</name>
</gene>
<feature type="compositionally biased region" description="Polar residues" evidence="1">
    <location>
        <begin position="431"/>
        <end position="444"/>
    </location>
</feature>
<accession>A0A2G8SPA0</accession>
<feature type="region of interest" description="Disordered" evidence="1">
    <location>
        <begin position="267"/>
        <end position="294"/>
    </location>
</feature>
<feature type="region of interest" description="Disordered" evidence="1">
    <location>
        <begin position="580"/>
        <end position="649"/>
    </location>
</feature>
<feature type="region of interest" description="Disordered" evidence="1">
    <location>
        <begin position="113"/>
        <end position="155"/>
    </location>
</feature>
<feature type="compositionally biased region" description="Low complexity" evidence="1">
    <location>
        <begin position="113"/>
        <end position="128"/>
    </location>
</feature>
<dbReference type="STRING" id="1077348.A0A2G8SPA0"/>
<dbReference type="AlphaFoldDB" id="A0A2G8SPA0"/>
<evidence type="ECO:0000313" key="2">
    <source>
        <dbReference type="EMBL" id="PIL35596.1"/>
    </source>
</evidence>
<feature type="compositionally biased region" description="Polar residues" evidence="1">
    <location>
        <begin position="382"/>
        <end position="391"/>
    </location>
</feature>
<feature type="region of interest" description="Disordered" evidence="1">
    <location>
        <begin position="1"/>
        <end position="56"/>
    </location>
</feature>
<evidence type="ECO:0000313" key="3">
    <source>
        <dbReference type="Proteomes" id="UP000230002"/>
    </source>
</evidence>
<feature type="compositionally biased region" description="Polar residues" evidence="1">
    <location>
        <begin position="475"/>
        <end position="487"/>
    </location>
</feature>
<feature type="compositionally biased region" description="Polar residues" evidence="1">
    <location>
        <begin position="323"/>
        <end position="333"/>
    </location>
</feature>
<feature type="compositionally biased region" description="Low complexity" evidence="1">
    <location>
        <begin position="594"/>
        <end position="604"/>
    </location>
</feature>
<feature type="region of interest" description="Disordered" evidence="1">
    <location>
        <begin position="313"/>
        <end position="340"/>
    </location>
</feature>
<reference evidence="2 3" key="1">
    <citation type="journal article" date="2015" name="Sci. Rep.">
        <title>Chromosome-level genome map provides insights into diverse defense mechanisms in the medicinal fungus Ganoderma sinense.</title>
        <authorList>
            <person name="Zhu Y."/>
            <person name="Xu J."/>
            <person name="Sun C."/>
            <person name="Zhou S."/>
            <person name="Xu H."/>
            <person name="Nelson D.R."/>
            <person name="Qian J."/>
            <person name="Song J."/>
            <person name="Luo H."/>
            <person name="Xiang L."/>
            <person name="Li Y."/>
            <person name="Xu Z."/>
            <person name="Ji A."/>
            <person name="Wang L."/>
            <person name="Lu S."/>
            <person name="Hayward A."/>
            <person name="Sun W."/>
            <person name="Li X."/>
            <person name="Schwartz D.C."/>
            <person name="Wang Y."/>
            <person name="Chen S."/>
        </authorList>
    </citation>
    <scope>NUCLEOTIDE SEQUENCE [LARGE SCALE GENOMIC DNA]</scope>
    <source>
        <strain evidence="2 3">ZZ0214-1</strain>
    </source>
</reference>
<feature type="region of interest" description="Disordered" evidence="1">
    <location>
        <begin position="358"/>
        <end position="396"/>
    </location>
</feature>
<comment type="caution">
    <text evidence="2">The sequence shown here is derived from an EMBL/GenBank/DDBJ whole genome shotgun (WGS) entry which is preliminary data.</text>
</comment>
<organism evidence="2 3">
    <name type="scientific">Ganoderma sinense ZZ0214-1</name>
    <dbReference type="NCBI Taxonomy" id="1077348"/>
    <lineage>
        <taxon>Eukaryota</taxon>
        <taxon>Fungi</taxon>
        <taxon>Dikarya</taxon>
        <taxon>Basidiomycota</taxon>
        <taxon>Agaricomycotina</taxon>
        <taxon>Agaricomycetes</taxon>
        <taxon>Polyporales</taxon>
        <taxon>Polyporaceae</taxon>
        <taxon>Ganoderma</taxon>
    </lineage>
</organism>
<feature type="region of interest" description="Disordered" evidence="1">
    <location>
        <begin position="423"/>
        <end position="500"/>
    </location>
</feature>